<keyword evidence="3" id="KW-1185">Reference proteome</keyword>
<dbReference type="EMBL" id="JAYGHX010000005">
    <property type="protein sequence ID" value="MEA5391623.1"/>
    <property type="molecule type" value="Genomic_DNA"/>
</dbReference>
<dbReference type="InterPro" id="IPR036291">
    <property type="entry name" value="NAD(P)-bd_dom_sf"/>
</dbReference>
<keyword evidence="2" id="KW-0456">Lyase</keyword>
<dbReference type="RefSeq" id="WP_323305639.1">
    <property type="nucleotide sequence ID" value="NZ_JAYGHX010000005.1"/>
</dbReference>
<dbReference type="Gene3D" id="3.40.50.720">
    <property type="entry name" value="NAD(P)-binding Rossmann-like Domain"/>
    <property type="match status" value="1"/>
</dbReference>
<protein>
    <submittedName>
        <fullName evidence="2">GDP-mannose 4,6-dehydratase</fullName>
        <ecNumber evidence="2">4.2.1.47</ecNumber>
    </submittedName>
</protein>
<organism evidence="2 3">
    <name type="scientific">Cyanobium gracile UHCC 0139</name>
    <dbReference type="NCBI Taxonomy" id="3110308"/>
    <lineage>
        <taxon>Bacteria</taxon>
        <taxon>Bacillati</taxon>
        <taxon>Cyanobacteriota</taxon>
        <taxon>Cyanophyceae</taxon>
        <taxon>Synechococcales</taxon>
        <taxon>Prochlorococcaceae</taxon>
        <taxon>Cyanobium</taxon>
    </lineage>
</organism>
<proteinExistence type="predicted"/>
<dbReference type="SUPFAM" id="SSF51735">
    <property type="entry name" value="NAD(P)-binding Rossmann-fold domains"/>
    <property type="match status" value="1"/>
</dbReference>
<dbReference type="GO" id="GO:0008446">
    <property type="term" value="F:GDP-mannose 4,6-dehydratase activity"/>
    <property type="evidence" value="ECO:0007669"/>
    <property type="project" value="UniProtKB-EC"/>
</dbReference>
<feature type="domain" description="NAD(P)-binding" evidence="1">
    <location>
        <begin position="5"/>
        <end position="327"/>
    </location>
</feature>
<evidence type="ECO:0000259" key="1">
    <source>
        <dbReference type="Pfam" id="PF16363"/>
    </source>
</evidence>
<gene>
    <name evidence="2" type="ORF">VB738_10180</name>
</gene>
<accession>A0ABU5RV12</accession>
<dbReference type="Pfam" id="PF16363">
    <property type="entry name" value="GDP_Man_Dehyd"/>
    <property type="match status" value="1"/>
</dbReference>
<dbReference type="Proteomes" id="UP001304461">
    <property type="component" value="Unassembled WGS sequence"/>
</dbReference>
<evidence type="ECO:0000313" key="2">
    <source>
        <dbReference type="EMBL" id="MEA5391623.1"/>
    </source>
</evidence>
<dbReference type="InterPro" id="IPR016040">
    <property type="entry name" value="NAD(P)-bd_dom"/>
</dbReference>
<sequence>MPSILITGGAGFIGVNAAQHFASLGWEVAILDNLSRRGTEDNLRWLLDQHPAIAFHRVDIRQAEALAEVVAAVRPSMLLHLAAQVAVTTSYTNPREDFEINALGTFNVMEAVRLHSPESFVLYASTNKVYGGMESVPVEMTPHGYRFRDLPAGVPESQPLDFHSPYGCSKGVADQYTIDYARIYDLHTCAFRQSCIYGTRQFGIEDQGWVAWFSIAALLERPITLYGDGWQTRDVLDVRDLARAYEAAWHSRDRISGQAFNIGGGPVNTLCLRDLLRFLEEELAITLTPLSGQSRPGDQPVFICDVTKAAEQLGWAPEISVDAGVRHLIRWVRDNRDLFGWLRQ</sequence>
<name>A0ABU5RV12_9CYAN</name>
<dbReference type="EC" id="4.2.1.47" evidence="2"/>
<reference evidence="2 3" key="1">
    <citation type="submission" date="2023-12" db="EMBL/GenBank/DDBJ databases">
        <title>Baltic Sea Cyanobacteria.</title>
        <authorList>
            <person name="Delbaje E."/>
            <person name="Fewer D.P."/>
            <person name="Shishido T.K."/>
        </authorList>
    </citation>
    <scope>NUCLEOTIDE SEQUENCE [LARGE SCALE GENOMIC DNA]</scope>
    <source>
        <strain evidence="2 3">UHCC 0139</strain>
    </source>
</reference>
<dbReference type="PANTHER" id="PTHR43000">
    <property type="entry name" value="DTDP-D-GLUCOSE 4,6-DEHYDRATASE-RELATED"/>
    <property type="match status" value="1"/>
</dbReference>
<comment type="caution">
    <text evidence="2">The sequence shown here is derived from an EMBL/GenBank/DDBJ whole genome shotgun (WGS) entry which is preliminary data.</text>
</comment>
<evidence type="ECO:0000313" key="3">
    <source>
        <dbReference type="Proteomes" id="UP001304461"/>
    </source>
</evidence>